<dbReference type="CDD" id="cd23539">
    <property type="entry name" value="TFP_LU_ECD_CinHb4_like"/>
    <property type="match status" value="1"/>
</dbReference>
<proteinExistence type="predicted"/>
<sequence length="238" mass="26292">MKRTKERLKGEIFRALESKIIDLLRDESQRNDGGAGDNKEPHEKYFVEPEEVDPETNSNSNENEHYLNGYGEVFQPSSGTTSDEEHVLVDGAAFGYGQEFSYSPSSDGSGGAVISYNAPQKPSQISCWTCDASNWNECAQVGFLEACDAQITACSITSRMRNGEVRSISAGCKARDACESDKLNNFAIFEEDAPHTSGHQCRPDSDLGPSVCRQCCYSNNCNFMLDFVDELGWSQVLF</sequence>
<accession>A0ABN7SCK1</accession>
<evidence type="ECO:0000313" key="2">
    <source>
        <dbReference type="EMBL" id="CAG5095113.1"/>
    </source>
</evidence>
<name>A0ABN7SCK1_OIKDI</name>
<feature type="region of interest" description="Disordered" evidence="1">
    <location>
        <begin position="23"/>
        <end position="43"/>
    </location>
</feature>
<dbReference type="EMBL" id="OU015569">
    <property type="protein sequence ID" value="CAG5095113.1"/>
    <property type="molecule type" value="Genomic_DNA"/>
</dbReference>
<protein>
    <submittedName>
        <fullName evidence="2">Oidioi.mRNA.OKI2018_I69.XSR.g14039.t1.cds</fullName>
    </submittedName>
</protein>
<keyword evidence="3" id="KW-1185">Reference proteome</keyword>
<reference evidence="2 3" key="1">
    <citation type="submission" date="2021-04" db="EMBL/GenBank/DDBJ databases">
        <authorList>
            <person name="Bliznina A."/>
        </authorList>
    </citation>
    <scope>NUCLEOTIDE SEQUENCE [LARGE SCALE GENOMIC DNA]</scope>
</reference>
<gene>
    <name evidence="2" type="ORF">OKIOD_LOCUS5597</name>
</gene>
<evidence type="ECO:0000256" key="1">
    <source>
        <dbReference type="SAM" id="MobiDB-lite"/>
    </source>
</evidence>
<dbReference type="Proteomes" id="UP001158576">
    <property type="component" value="Chromosome XSR"/>
</dbReference>
<organism evidence="2 3">
    <name type="scientific">Oikopleura dioica</name>
    <name type="common">Tunicate</name>
    <dbReference type="NCBI Taxonomy" id="34765"/>
    <lineage>
        <taxon>Eukaryota</taxon>
        <taxon>Metazoa</taxon>
        <taxon>Chordata</taxon>
        <taxon>Tunicata</taxon>
        <taxon>Appendicularia</taxon>
        <taxon>Copelata</taxon>
        <taxon>Oikopleuridae</taxon>
        <taxon>Oikopleura</taxon>
    </lineage>
</organism>
<evidence type="ECO:0000313" key="3">
    <source>
        <dbReference type="Proteomes" id="UP001158576"/>
    </source>
</evidence>